<organism evidence="7 8">
    <name type="scientific">Geosmithia morbida</name>
    <dbReference type="NCBI Taxonomy" id="1094350"/>
    <lineage>
        <taxon>Eukaryota</taxon>
        <taxon>Fungi</taxon>
        <taxon>Dikarya</taxon>
        <taxon>Ascomycota</taxon>
        <taxon>Pezizomycotina</taxon>
        <taxon>Sordariomycetes</taxon>
        <taxon>Hypocreomycetidae</taxon>
        <taxon>Hypocreales</taxon>
        <taxon>Bionectriaceae</taxon>
        <taxon>Geosmithia</taxon>
    </lineage>
</organism>
<dbReference type="InterPro" id="IPR016461">
    <property type="entry name" value="COMT-like"/>
</dbReference>
<dbReference type="OrthoDB" id="1535081at2759"/>
<accession>A0A9P4YZJ7</accession>
<feature type="domain" description="O-methyltransferase dimerisation" evidence="6">
    <location>
        <begin position="54"/>
        <end position="128"/>
    </location>
</feature>
<dbReference type="SUPFAM" id="SSF46785">
    <property type="entry name" value="Winged helix' DNA-binding domain"/>
    <property type="match status" value="1"/>
</dbReference>
<dbReference type="Gene3D" id="1.10.10.10">
    <property type="entry name" value="Winged helix-like DNA-binding domain superfamily/Winged helix DNA-binding domain"/>
    <property type="match status" value="1"/>
</dbReference>
<dbReference type="SUPFAM" id="SSF53335">
    <property type="entry name" value="S-adenosyl-L-methionine-dependent methyltransferases"/>
    <property type="match status" value="1"/>
</dbReference>
<dbReference type="PANTHER" id="PTHR43712:SF1">
    <property type="entry name" value="HYPOTHETICAL O-METHYLTRANSFERASE (EUROFUNG)-RELATED"/>
    <property type="match status" value="1"/>
</dbReference>
<sequence length="404" mass="44919">MDKVSIEKALVKARELVSSLESFDGTTAQHYELLGRVDGVRDSLEQPYDKGIHWFEGTTVSAALNILVRIGAYKHIPTDGSSITAADLAAKCGVDTSVTSRVLHVTVNKGIFEETGPGEYKHNELSLAYGPDFLGGFLDVCNELTKAWICLPDYFKTHTPEDLYDPKKTPVAFANGREGKTYYEVIGEDPERRRLWNLTMENMQKNFPIIGMFPFKDLEPLVKAESERPILIDVAGGRGQALKAIRNHCGDVFDGRLILQDLPIVIDSLNPEDLPGVQLMAQDIFIPQAVKNSDAHVYFLRRILHDYYDPAVVEILKNTASAMGPDSRLVICDMLLPDRTKVGGNMTLWWLDLSLLGIGGKERSMSDFERVLDASGLELIKLYKDGSSDVVMLETRLKRDGGAK</sequence>
<dbReference type="Pfam" id="PF08100">
    <property type="entry name" value="Dimerisation"/>
    <property type="match status" value="1"/>
</dbReference>
<dbReference type="GO" id="GO:0008171">
    <property type="term" value="F:O-methyltransferase activity"/>
    <property type="evidence" value="ECO:0007669"/>
    <property type="project" value="InterPro"/>
</dbReference>
<keyword evidence="1" id="KW-0489">Methyltransferase</keyword>
<dbReference type="AlphaFoldDB" id="A0A9P4YZJ7"/>
<evidence type="ECO:0000313" key="8">
    <source>
        <dbReference type="Proteomes" id="UP000749293"/>
    </source>
</evidence>
<dbReference type="InterPro" id="IPR012967">
    <property type="entry name" value="COMT_dimerisation"/>
</dbReference>
<dbReference type="Gene3D" id="3.40.50.150">
    <property type="entry name" value="Vaccinia Virus protein VP39"/>
    <property type="match status" value="1"/>
</dbReference>
<evidence type="ECO:0000259" key="5">
    <source>
        <dbReference type="Pfam" id="PF00891"/>
    </source>
</evidence>
<dbReference type="InterPro" id="IPR036388">
    <property type="entry name" value="WH-like_DNA-bd_sf"/>
</dbReference>
<dbReference type="GeneID" id="55970495"/>
<keyword evidence="8" id="KW-1185">Reference proteome</keyword>
<evidence type="ECO:0000256" key="1">
    <source>
        <dbReference type="ARBA" id="ARBA00022603"/>
    </source>
</evidence>
<evidence type="ECO:0000256" key="4">
    <source>
        <dbReference type="PIRSR" id="PIRSR005739-1"/>
    </source>
</evidence>
<feature type="active site" description="Proton acceptor" evidence="4">
    <location>
        <position position="305"/>
    </location>
</feature>
<protein>
    <submittedName>
        <fullName evidence="7">O-methyltransferase</fullName>
    </submittedName>
</protein>
<evidence type="ECO:0000256" key="2">
    <source>
        <dbReference type="ARBA" id="ARBA00022679"/>
    </source>
</evidence>
<dbReference type="PROSITE" id="PS51683">
    <property type="entry name" value="SAM_OMT_II"/>
    <property type="match status" value="1"/>
</dbReference>
<keyword evidence="2" id="KW-0808">Transferase</keyword>
<dbReference type="InterPro" id="IPR029063">
    <property type="entry name" value="SAM-dependent_MTases_sf"/>
</dbReference>
<dbReference type="PIRSF" id="PIRSF005739">
    <property type="entry name" value="O-mtase"/>
    <property type="match status" value="1"/>
</dbReference>
<dbReference type="InterPro" id="IPR001077">
    <property type="entry name" value="COMT_C"/>
</dbReference>
<feature type="domain" description="O-methyltransferase C-terminal" evidence="5">
    <location>
        <begin position="179"/>
        <end position="376"/>
    </location>
</feature>
<comment type="caution">
    <text evidence="7">The sequence shown here is derived from an EMBL/GenBank/DDBJ whole genome shotgun (WGS) entry which is preliminary data.</text>
</comment>
<dbReference type="EMBL" id="JAANYQ010000003">
    <property type="protein sequence ID" value="KAF4125427.1"/>
    <property type="molecule type" value="Genomic_DNA"/>
</dbReference>
<dbReference type="Pfam" id="PF00891">
    <property type="entry name" value="Methyltransf_2"/>
    <property type="match status" value="1"/>
</dbReference>
<evidence type="ECO:0000259" key="6">
    <source>
        <dbReference type="Pfam" id="PF08100"/>
    </source>
</evidence>
<gene>
    <name evidence="7" type="ORF">GMORB2_4267</name>
</gene>
<reference evidence="7" key="1">
    <citation type="submission" date="2020-03" db="EMBL/GenBank/DDBJ databases">
        <title>Site-based positive gene gene selection in Geosmithia morbida across the United States reveals a broad range of putative effectors and factors for local host and environmental adapation.</title>
        <authorList>
            <person name="Onufrak A."/>
            <person name="Murdoch R.W."/>
            <person name="Gazis R."/>
            <person name="Huff M."/>
            <person name="Staton M."/>
            <person name="Klingeman W."/>
            <person name="Hadziabdic D."/>
        </authorList>
    </citation>
    <scope>NUCLEOTIDE SEQUENCE</scope>
    <source>
        <strain evidence="7">1262</strain>
    </source>
</reference>
<dbReference type="GO" id="GO:0046983">
    <property type="term" value="F:protein dimerization activity"/>
    <property type="evidence" value="ECO:0007669"/>
    <property type="project" value="InterPro"/>
</dbReference>
<dbReference type="PANTHER" id="PTHR43712">
    <property type="entry name" value="PUTATIVE (AFU_ORTHOLOGUE AFUA_4G14580)-RELATED"/>
    <property type="match status" value="1"/>
</dbReference>
<dbReference type="InterPro" id="IPR036390">
    <property type="entry name" value="WH_DNA-bd_sf"/>
</dbReference>
<dbReference type="Proteomes" id="UP000749293">
    <property type="component" value="Unassembled WGS sequence"/>
</dbReference>
<evidence type="ECO:0000256" key="3">
    <source>
        <dbReference type="ARBA" id="ARBA00022691"/>
    </source>
</evidence>
<proteinExistence type="predicted"/>
<keyword evidence="3" id="KW-0949">S-adenosyl-L-methionine</keyword>
<evidence type="ECO:0000313" key="7">
    <source>
        <dbReference type="EMBL" id="KAF4125427.1"/>
    </source>
</evidence>
<name>A0A9P4YZJ7_9HYPO</name>
<dbReference type="RefSeq" id="XP_035324079.1">
    <property type="nucleotide sequence ID" value="XM_035466242.1"/>
</dbReference>
<dbReference type="GO" id="GO:0032259">
    <property type="term" value="P:methylation"/>
    <property type="evidence" value="ECO:0007669"/>
    <property type="project" value="UniProtKB-KW"/>
</dbReference>